<protein>
    <submittedName>
        <fullName evidence="1">Uncharacterized protein</fullName>
    </submittedName>
</protein>
<dbReference type="Proteomes" id="UP000078492">
    <property type="component" value="Unassembled WGS sequence"/>
</dbReference>
<proteinExistence type="predicted"/>
<accession>A0A195DPD8</accession>
<gene>
    <name evidence="1" type="ORF">ALC57_13091</name>
</gene>
<reference evidence="1 2" key="1">
    <citation type="submission" date="2015-09" db="EMBL/GenBank/DDBJ databases">
        <title>Trachymyrmex cornetzi WGS genome.</title>
        <authorList>
            <person name="Nygaard S."/>
            <person name="Hu H."/>
            <person name="Boomsma J."/>
            <person name="Zhang G."/>
        </authorList>
    </citation>
    <scope>NUCLEOTIDE SEQUENCE [LARGE SCALE GENOMIC DNA]</scope>
    <source>
        <strain evidence="1">Tcor2-1</strain>
        <tissue evidence="1">Whole body</tissue>
    </source>
</reference>
<organism evidence="1 2">
    <name type="scientific">Trachymyrmex cornetzi</name>
    <dbReference type="NCBI Taxonomy" id="471704"/>
    <lineage>
        <taxon>Eukaryota</taxon>
        <taxon>Metazoa</taxon>
        <taxon>Ecdysozoa</taxon>
        <taxon>Arthropoda</taxon>
        <taxon>Hexapoda</taxon>
        <taxon>Insecta</taxon>
        <taxon>Pterygota</taxon>
        <taxon>Neoptera</taxon>
        <taxon>Endopterygota</taxon>
        <taxon>Hymenoptera</taxon>
        <taxon>Apocrita</taxon>
        <taxon>Aculeata</taxon>
        <taxon>Formicoidea</taxon>
        <taxon>Formicidae</taxon>
        <taxon>Myrmicinae</taxon>
        <taxon>Trachymyrmex</taxon>
    </lineage>
</organism>
<dbReference type="EMBL" id="KQ980662">
    <property type="protein sequence ID" value="KYN14677.1"/>
    <property type="molecule type" value="Genomic_DNA"/>
</dbReference>
<name>A0A195DPD8_9HYME</name>
<sequence>MHLMTYISPRVAIWGPFCPASIYVAHGKSCARACLLLLLLLFLLHHHHLLTPAVVIRLSRSITRSVLRTLPRLRVSPPHATTPARSQCPDKKRCPLKLLRARLPSSYRETRASLHLQIFTRLFSYRFLTEEKGRPRATSMSMLKRYQNQSIICNNGFLKTTFHKPPPGGHVVSPLPVITVHLTPSAQRHRYYRLFAITLPQVLVNKLHARSRGASQAFGAGGRIDSRDSR</sequence>
<dbReference type="AlphaFoldDB" id="A0A195DPD8"/>
<keyword evidence="2" id="KW-1185">Reference proteome</keyword>
<evidence type="ECO:0000313" key="2">
    <source>
        <dbReference type="Proteomes" id="UP000078492"/>
    </source>
</evidence>
<evidence type="ECO:0000313" key="1">
    <source>
        <dbReference type="EMBL" id="KYN14677.1"/>
    </source>
</evidence>